<dbReference type="GO" id="GO:0005119">
    <property type="term" value="F:smoothened binding"/>
    <property type="evidence" value="ECO:0007669"/>
    <property type="project" value="TreeGrafter"/>
</dbReference>
<dbReference type="GO" id="GO:0005113">
    <property type="term" value="F:patched binding"/>
    <property type="evidence" value="ECO:0007669"/>
    <property type="project" value="TreeGrafter"/>
</dbReference>
<dbReference type="GeneTree" id="ENSGT00390000005232"/>
<reference evidence="3" key="1">
    <citation type="submission" date="2025-08" db="UniProtKB">
        <authorList>
            <consortium name="Ensembl"/>
        </authorList>
    </citation>
    <scope>IDENTIFICATION</scope>
</reference>
<dbReference type="GO" id="GO:0034464">
    <property type="term" value="C:BBSome"/>
    <property type="evidence" value="ECO:0007669"/>
    <property type="project" value="InterPro"/>
</dbReference>
<dbReference type="GO" id="GO:0005813">
    <property type="term" value="C:centrosome"/>
    <property type="evidence" value="ECO:0007669"/>
    <property type="project" value="TreeGrafter"/>
</dbReference>
<sequence length="185" mass="19839">MAAAASSSSSSESNEANSKWLDAHYDPMANLYTFSSCIALADLHGDGEYKLVVGDLGMAGHTMRLKVYRGTGLASESTLLDLPSAVATFLMDQNEPRTPAVAVASGPFVYVYKNLRPYFKFTLPPLDANPLEQDVWEQAKEVSRWGVAWPSQGTSPHPCPPPQTNGPTPPWHSTSDPGLGVESSG</sequence>
<dbReference type="GO" id="GO:1905515">
    <property type="term" value="P:non-motile cilium assembly"/>
    <property type="evidence" value="ECO:0007669"/>
    <property type="project" value="InterPro"/>
</dbReference>
<feature type="domain" description="Bardet-Biedl syndrome 1 N-terminal" evidence="2">
    <location>
        <begin position="20"/>
        <end position="141"/>
    </location>
</feature>
<feature type="compositionally biased region" description="Pro residues" evidence="1">
    <location>
        <begin position="157"/>
        <end position="170"/>
    </location>
</feature>
<evidence type="ECO:0000256" key="1">
    <source>
        <dbReference type="SAM" id="MobiDB-lite"/>
    </source>
</evidence>
<evidence type="ECO:0000313" key="4">
    <source>
        <dbReference type="Proteomes" id="UP000472274"/>
    </source>
</evidence>
<dbReference type="InterPro" id="IPR032728">
    <property type="entry name" value="BBS1_N"/>
</dbReference>
<dbReference type="Ensembl" id="ENSTMTT00000026817.1">
    <property type="protein sequence ID" value="ENSTMTP00000025883.1"/>
    <property type="gene ID" value="ENSTMTG00000018913.1"/>
</dbReference>
<dbReference type="PANTHER" id="PTHR20870:SF0">
    <property type="entry name" value="BARDET-BIEDL SYNDROME 1 PROTEIN"/>
    <property type="match status" value="1"/>
</dbReference>
<evidence type="ECO:0000313" key="3">
    <source>
        <dbReference type="Ensembl" id="ENSTMTP00000025883.1"/>
    </source>
</evidence>
<name>A0A674JZ17_9SAUR</name>
<dbReference type="GO" id="GO:0061512">
    <property type="term" value="P:protein localization to cilium"/>
    <property type="evidence" value="ECO:0007669"/>
    <property type="project" value="TreeGrafter"/>
</dbReference>
<dbReference type="InterPro" id="IPR028784">
    <property type="entry name" value="BBS1"/>
</dbReference>
<evidence type="ECO:0000259" key="2">
    <source>
        <dbReference type="Pfam" id="PF14779"/>
    </source>
</evidence>
<dbReference type="PANTHER" id="PTHR20870">
    <property type="entry name" value="BARDET-BIEDL SYNDROME 1 PROTEIN"/>
    <property type="match status" value="1"/>
</dbReference>
<dbReference type="Proteomes" id="UP000472274">
    <property type="component" value="Unplaced"/>
</dbReference>
<dbReference type="GO" id="GO:0005930">
    <property type="term" value="C:axoneme"/>
    <property type="evidence" value="ECO:0007669"/>
    <property type="project" value="TreeGrafter"/>
</dbReference>
<dbReference type="AlphaFoldDB" id="A0A674JZ17"/>
<feature type="region of interest" description="Disordered" evidence="1">
    <location>
        <begin position="146"/>
        <end position="185"/>
    </location>
</feature>
<accession>A0A674JZ17</accession>
<organism evidence="3 4">
    <name type="scientific">Terrapene triunguis</name>
    <name type="common">Three-toed box turtle</name>
    <dbReference type="NCBI Taxonomy" id="2587831"/>
    <lineage>
        <taxon>Eukaryota</taxon>
        <taxon>Metazoa</taxon>
        <taxon>Chordata</taxon>
        <taxon>Craniata</taxon>
        <taxon>Vertebrata</taxon>
        <taxon>Euteleostomi</taxon>
        <taxon>Archelosauria</taxon>
        <taxon>Testudinata</taxon>
        <taxon>Testudines</taxon>
        <taxon>Cryptodira</taxon>
        <taxon>Durocryptodira</taxon>
        <taxon>Testudinoidea</taxon>
        <taxon>Emydidae</taxon>
        <taxon>Terrapene</taxon>
    </lineage>
</organism>
<proteinExistence type="predicted"/>
<keyword evidence="4" id="KW-1185">Reference proteome</keyword>
<protein>
    <recommendedName>
        <fullName evidence="2">Bardet-Biedl syndrome 1 N-terminal domain-containing protein</fullName>
    </recommendedName>
</protein>
<dbReference type="Pfam" id="PF14779">
    <property type="entry name" value="BBS1"/>
    <property type="match status" value="1"/>
</dbReference>
<dbReference type="InParanoid" id="A0A674JZ17"/>
<reference evidence="3" key="2">
    <citation type="submission" date="2025-09" db="UniProtKB">
        <authorList>
            <consortium name="Ensembl"/>
        </authorList>
    </citation>
    <scope>IDENTIFICATION</scope>
</reference>